<accession>A0A6J4H4J0</accession>
<protein>
    <submittedName>
        <fullName evidence="1">Uncharacterized protein</fullName>
    </submittedName>
</protein>
<name>A0A6J4H4J0_9PSEU</name>
<dbReference type="Gene3D" id="3.40.50.300">
    <property type="entry name" value="P-loop containing nucleotide triphosphate hydrolases"/>
    <property type="match status" value="1"/>
</dbReference>
<evidence type="ECO:0000313" key="1">
    <source>
        <dbReference type="EMBL" id="CAA9212307.1"/>
    </source>
</evidence>
<dbReference type="EMBL" id="CADCTH010000028">
    <property type="protein sequence ID" value="CAA9212307.1"/>
    <property type="molecule type" value="Genomic_DNA"/>
</dbReference>
<dbReference type="AlphaFoldDB" id="A0A6J4H4J0"/>
<gene>
    <name evidence="1" type="ORF">AVDCRST_MAG54-167</name>
</gene>
<sequence>MSVTAIRPRGSERGVALIARLLSAGRKAGGRVLIIVQRADAAVVDGLVRAQCAPRVSFSVDSGEAVRSCTRPPRTSPA</sequence>
<reference evidence="1" key="1">
    <citation type="submission" date="2020-02" db="EMBL/GenBank/DDBJ databases">
        <authorList>
            <person name="Meier V. D."/>
        </authorList>
    </citation>
    <scope>NUCLEOTIDE SEQUENCE</scope>
    <source>
        <strain evidence="1">AVDCRST_MAG54</strain>
    </source>
</reference>
<dbReference type="InterPro" id="IPR027417">
    <property type="entry name" value="P-loop_NTPase"/>
</dbReference>
<organism evidence="1">
    <name type="scientific">uncultured Actinomycetospora sp</name>
    <dbReference type="NCBI Taxonomy" id="1135996"/>
    <lineage>
        <taxon>Bacteria</taxon>
        <taxon>Bacillati</taxon>
        <taxon>Actinomycetota</taxon>
        <taxon>Actinomycetes</taxon>
        <taxon>Pseudonocardiales</taxon>
        <taxon>Pseudonocardiaceae</taxon>
        <taxon>Actinomycetospora</taxon>
        <taxon>environmental samples</taxon>
    </lineage>
</organism>
<proteinExistence type="predicted"/>